<protein>
    <submittedName>
        <fullName evidence="1">HK97 gp10 family phage protein</fullName>
    </submittedName>
</protein>
<dbReference type="AlphaFoldDB" id="A0AA95EWP6"/>
<keyword evidence="2" id="KW-1185">Reference proteome</keyword>
<sequence length="150" mass="16489">MAKRSEIVGMEDLLNMVKKLEKVPQRVVNKAARAGASIARKAAKNNAPEGETGELKKGIIMRKERRVKAGKAVFDIMMDPAKSDIFAKIGKNGQRAYYPASQEYGFMTVDGGFVPGYHFLRNSLQDNATDIEKKVVEVAGKEIDKVMKGG</sequence>
<dbReference type="NCBIfam" id="TIGR01725">
    <property type="entry name" value="phge_HK97_gp10"/>
    <property type="match status" value="1"/>
</dbReference>
<dbReference type="Pfam" id="PF04883">
    <property type="entry name" value="HK97-gp10_like"/>
    <property type="match status" value="1"/>
</dbReference>
<organism evidence="1 2">
    <name type="scientific">Candidatus Cohnella colombiensis</name>
    <dbReference type="NCBI Taxonomy" id="3121368"/>
    <lineage>
        <taxon>Bacteria</taxon>
        <taxon>Bacillati</taxon>
        <taxon>Bacillota</taxon>
        <taxon>Bacilli</taxon>
        <taxon>Bacillales</taxon>
        <taxon>Paenibacillaceae</taxon>
        <taxon>Cohnella</taxon>
    </lineage>
</organism>
<proteinExistence type="predicted"/>
<reference evidence="1" key="1">
    <citation type="submission" date="2023-03" db="EMBL/GenBank/DDBJ databases">
        <title>Andean soil-derived lignocellulolytic bacterial consortium as a source of novel taxa and putative plastic-active enzymes.</title>
        <authorList>
            <person name="Diaz-Garcia L."/>
            <person name="Chuvochina M."/>
            <person name="Feuerriegel G."/>
            <person name="Bunk B."/>
            <person name="Sproer C."/>
            <person name="Streit W.R."/>
            <person name="Rodriguez L.M."/>
            <person name="Overmann J."/>
            <person name="Jimenez D.J."/>
        </authorList>
    </citation>
    <scope>NUCLEOTIDE SEQUENCE</scope>
    <source>
        <strain evidence="1">MAG 2441</strain>
    </source>
</reference>
<dbReference type="InterPro" id="IPR010064">
    <property type="entry name" value="HK97-gp10_tail"/>
</dbReference>
<accession>A0AA95EWP6</accession>
<dbReference type="EMBL" id="CP119317">
    <property type="protein sequence ID" value="WEK53322.1"/>
    <property type="molecule type" value="Genomic_DNA"/>
</dbReference>
<name>A0AA95EWP6_9BACL</name>
<evidence type="ECO:0000313" key="2">
    <source>
        <dbReference type="Proteomes" id="UP001178662"/>
    </source>
</evidence>
<evidence type="ECO:0000313" key="1">
    <source>
        <dbReference type="EMBL" id="WEK53322.1"/>
    </source>
</evidence>
<gene>
    <name evidence="1" type="ORF">P0Y55_12070</name>
</gene>
<dbReference type="Proteomes" id="UP001178662">
    <property type="component" value="Chromosome"/>
</dbReference>